<dbReference type="Proteomes" id="UP000789390">
    <property type="component" value="Unassembled WGS sequence"/>
</dbReference>
<evidence type="ECO:0000256" key="1">
    <source>
        <dbReference type="ARBA" id="ARBA00022723"/>
    </source>
</evidence>
<comment type="caution">
    <text evidence="7">The sequence shown here is derived from an EMBL/GenBank/DDBJ whole genome shotgun (WGS) entry which is preliminary data.</text>
</comment>
<evidence type="ECO:0000256" key="6">
    <source>
        <dbReference type="SAM" id="MobiDB-lite"/>
    </source>
</evidence>
<evidence type="ECO:0000256" key="5">
    <source>
        <dbReference type="ARBA" id="ARBA00023295"/>
    </source>
</evidence>
<dbReference type="OrthoDB" id="198885at2759"/>
<dbReference type="SUPFAM" id="SSF110581">
    <property type="entry name" value="Indigoidine synthase A-like"/>
    <property type="match status" value="1"/>
</dbReference>
<organism evidence="7 8">
    <name type="scientific">Daphnia galeata</name>
    <dbReference type="NCBI Taxonomy" id="27404"/>
    <lineage>
        <taxon>Eukaryota</taxon>
        <taxon>Metazoa</taxon>
        <taxon>Ecdysozoa</taxon>
        <taxon>Arthropoda</taxon>
        <taxon>Crustacea</taxon>
        <taxon>Branchiopoda</taxon>
        <taxon>Diplostraca</taxon>
        <taxon>Cladocera</taxon>
        <taxon>Anomopoda</taxon>
        <taxon>Daphniidae</taxon>
        <taxon>Daphnia</taxon>
    </lineage>
</organism>
<reference evidence="7" key="1">
    <citation type="submission" date="2021-11" db="EMBL/GenBank/DDBJ databases">
        <authorList>
            <person name="Schell T."/>
        </authorList>
    </citation>
    <scope>NUCLEOTIDE SEQUENCE</scope>
    <source>
        <strain evidence="7">M5</strain>
    </source>
</reference>
<dbReference type="GO" id="GO:0046872">
    <property type="term" value="F:metal ion binding"/>
    <property type="evidence" value="ECO:0007669"/>
    <property type="project" value="UniProtKB-KW"/>
</dbReference>
<proteinExistence type="inferred from homology"/>
<keyword evidence="1" id="KW-0479">Metal-binding</keyword>
<dbReference type="Gene3D" id="3.40.1790.10">
    <property type="entry name" value="Indigoidine synthase domain"/>
    <property type="match status" value="1"/>
</dbReference>
<evidence type="ECO:0000256" key="3">
    <source>
        <dbReference type="ARBA" id="ARBA00023211"/>
    </source>
</evidence>
<accession>A0A8J2RU62</accession>
<evidence type="ECO:0008006" key="9">
    <source>
        <dbReference type="Google" id="ProtNLM"/>
    </source>
</evidence>
<dbReference type="InterPro" id="IPR022830">
    <property type="entry name" value="Indigdn_synthA-like"/>
</dbReference>
<dbReference type="HAMAP" id="MF_01876">
    <property type="entry name" value="PsiMP_glycosidase"/>
    <property type="match status" value="1"/>
</dbReference>
<keyword evidence="8" id="KW-1185">Reference proteome</keyword>
<keyword evidence="5" id="KW-0326">Glycosidase</keyword>
<dbReference type="Pfam" id="PF04227">
    <property type="entry name" value="Indigoidine_A"/>
    <property type="match status" value="1"/>
</dbReference>
<dbReference type="PANTHER" id="PTHR42909">
    <property type="entry name" value="ZGC:136858"/>
    <property type="match status" value="1"/>
</dbReference>
<dbReference type="GO" id="GO:0005737">
    <property type="term" value="C:cytoplasm"/>
    <property type="evidence" value="ECO:0007669"/>
    <property type="project" value="TreeGrafter"/>
</dbReference>
<keyword evidence="2" id="KW-0378">Hydrolase</keyword>
<dbReference type="EMBL" id="CAKKLH010000223">
    <property type="protein sequence ID" value="CAH0106406.1"/>
    <property type="molecule type" value="Genomic_DNA"/>
</dbReference>
<keyword evidence="3" id="KW-0464">Manganese</keyword>
<dbReference type="GO" id="GO:0016798">
    <property type="term" value="F:hydrolase activity, acting on glycosyl bonds"/>
    <property type="evidence" value="ECO:0007669"/>
    <property type="project" value="UniProtKB-KW"/>
</dbReference>
<evidence type="ECO:0000256" key="4">
    <source>
        <dbReference type="ARBA" id="ARBA00023239"/>
    </source>
</evidence>
<dbReference type="GO" id="GO:0004730">
    <property type="term" value="F:pseudouridylate synthase activity"/>
    <property type="evidence" value="ECO:0007669"/>
    <property type="project" value="InterPro"/>
</dbReference>
<name>A0A8J2RU62_9CRUS</name>
<evidence type="ECO:0000313" key="8">
    <source>
        <dbReference type="Proteomes" id="UP000789390"/>
    </source>
</evidence>
<dbReference type="AlphaFoldDB" id="A0A8J2RU62"/>
<protein>
    <recommendedName>
        <fullName evidence="9">Pseudouridine-5'-phosphate glycosidase</fullName>
    </recommendedName>
</protein>
<sequence>MNITRASFFHRLPAQWGMKRQVAGLDSRRAFHRMDDSMIEISNEVTQALKNNEPIVALESTIITHGMPYPVNLETALKVERTVREKGAVPATIGIIKGRVHVGLNPDQLELLASLKEPCLKTSRRDFPYVFSKKLNGGTTVSGTMLVASKVGIPIFVTGGIGGVHRGAQETFDISADLTELGRTPVAVVSSGVKSILDIGKTLEYLETQGVCVATLGPGTEFPAFFTPFSGFQSPYRLETTAEAARLIQQCLAFNSGSGLLIAVPIPESSQADGEAIERAIGSALTLADQRNIRGRDVTPFVLSQVNLLTSGASLTATIDRVDFAHFDHFISSSPKSFILLPLKRGISDMALIEHNAAIGASIAVDLAHLQRTSGISTGNSFQTPPPPSKSKDDCPTV</sequence>
<dbReference type="InterPro" id="IPR007342">
    <property type="entry name" value="PsuG"/>
</dbReference>
<evidence type="ECO:0000313" key="7">
    <source>
        <dbReference type="EMBL" id="CAH0106406.1"/>
    </source>
</evidence>
<dbReference type="PANTHER" id="PTHR42909:SF1">
    <property type="entry name" value="CARBOHYDRATE KINASE PFKB DOMAIN-CONTAINING PROTEIN"/>
    <property type="match status" value="1"/>
</dbReference>
<gene>
    <name evidence="7" type="ORF">DGAL_LOCUS9561</name>
</gene>
<feature type="region of interest" description="Disordered" evidence="6">
    <location>
        <begin position="376"/>
        <end position="398"/>
    </location>
</feature>
<evidence type="ECO:0000256" key="2">
    <source>
        <dbReference type="ARBA" id="ARBA00022801"/>
    </source>
</evidence>
<keyword evidence="4" id="KW-0456">Lyase</keyword>